<dbReference type="InterPro" id="IPR006076">
    <property type="entry name" value="FAD-dep_OxRdtase"/>
</dbReference>
<protein>
    <submittedName>
        <fullName evidence="4">FAD-dependent oxidoreductase</fullName>
        <ecNumber evidence="4">1.-.-.-</ecNumber>
    </submittedName>
</protein>
<evidence type="ECO:0000313" key="4">
    <source>
        <dbReference type="EMBL" id="MFC4624273.1"/>
    </source>
</evidence>
<gene>
    <name evidence="4" type="ORF">ACFO1V_03370</name>
</gene>
<dbReference type="InterPro" id="IPR036188">
    <property type="entry name" value="FAD/NAD-bd_sf"/>
</dbReference>
<evidence type="ECO:0000259" key="3">
    <source>
        <dbReference type="Pfam" id="PF01266"/>
    </source>
</evidence>
<keyword evidence="2" id="KW-1133">Transmembrane helix</keyword>
<comment type="caution">
    <text evidence="4">The sequence shown here is derived from an EMBL/GenBank/DDBJ whole genome shotgun (WGS) entry which is preliminary data.</text>
</comment>
<keyword evidence="2" id="KW-0812">Transmembrane</keyword>
<keyword evidence="2" id="KW-0472">Membrane</keyword>
<dbReference type="RefSeq" id="WP_374834332.1">
    <property type="nucleotide sequence ID" value="NZ_JBHEEZ010000046.1"/>
</dbReference>
<accession>A0ABV9H498</accession>
<keyword evidence="1 4" id="KW-0560">Oxidoreductase</keyword>
<feature type="domain" description="FAD dependent oxidoreductase" evidence="3">
    <location>
        <begin position="8"/>
        <end position="98"/>
    </location>
</feature>
<evidence type="ECO:0000256" key="1">
    <source>
        <dbReference type="ARBA" id="ARBA00023002"/>
    </source>
</evidence>
<dbReference type="EMBL" id="JBHSEL010000032">
    <property type="protein sequence ID" value="MFC4624273.1"/>
    <property type="molecule type" value="Genomic_DNA"/>
</dbReference>
<evidence type="ECO:0000313" key="5">
    <source>
        <dbReference type="Proteomes" id="UP001596042"/>
    </source>
</evidence>
<dbReference type="SUPFAM" id="SSF51905">
    <property type="entry name" value="FAD/NAD(P)-binding domain"/>
    <property type="match status" value="1"/>
</dbReference>
<sequence length="153" mass="17462">MTHNDVVDAVVIGGGFYGAAIAIYLAKNRGLRHVILLEQEAELLSRASYSNQARVHNGYHYPRSFTTAYRSRVNLPRFIRDWPQAIKTDFVKLYAIARRNSKVTAKQFIRFCNEIGAKITPAEPALKRLFNPRLVEDVFLVEEYAFDTTRLAA</sequence>
<feature type="transmembrane region" description="Helical" evidence="2">
    <location>
        <begin position="6"/>
        <end position="26"/>
    </location>
</feature>
<evidence type="ECO:0000256" key="2">
    <source>
        <dbReference type="SAM" id="Phobius"/>
    </source>
</evidence>
<dbReference type="Proteomes" id="UP001596042">
    <property type="component" value="Unassembled WGS sequence"/>
</dbReference>
<dbReference type="GO" id="GO:0016491">
    <property type="term" value="F:oxidoreductase activity"/>
    <property type="evidence" value="ECO:0007669"/>
    <property type="project" value="UniProtKB-KW"/>
</dbReference>
<keyword evidence="5" id="KW-1185">Reference proteome</keyword>
<dbReference type="Pfam" id="PF01266">
    <property type="entry name" value="DAO"/>
    <property type="match status" value="1"/>
</dbReference>
<dbReference type="EC" id="1.-.-.-" evidence="4"/>
<name>A0ABV9H498_9HYPH</name>
<dbReference type="Gene3D" id="3.50.50.60">
    <property type="entry name" value="FAD/NAD(P)-binding domain"/>
    <property type="match status" value="1"/>
</dbReference>
<proteinExistence type="predicted"/>
<organism evidence="4 5">
    <name type="scientific">Daeguia caeni</name>
    <dbReference type="NCBI Taxonomy" id="439612"/>
    <lineage>
        <taxon>Bacteria</taxon>
        <taxon>Pseudomonadati</taxon>
        <taxon>Pseudomonadota</taxon>
        <taxon>Alphaproteobacteria</taxon>
        <taxon>Hyphomicrobiales</taxon>
        <taxon>Brucellaceae</taxon>
        <taxon>Daeguia</taxon>
    </lineage>
</organism>
<reference evidence="5" key="1">
    <citation type="journal article" date="2019" name="Int. J. Syst. Evol. Microbiol.">
        <title>The Global Catalogue of Microorganisms (GCM) 10K type strain sequencing project: providing services to taxonomists for standard genome sequencing and annotation.</title>
        <authorList>
            <consortium name="The Broad Institute Genomics Platform"/>
            <consortium name="The Broad Institute Genome Sequencing Center for Infectious Disease"/>
            <person name="Wu L."/>
            <person name="Ma J."/>
        </authorList>
    </citation>
    <scope>NUCLEOTIDE SEQUENCE [LARGE SCALE GENOMIC DNA]</scope>
    <source>
        <strain evidence="5">CGMCC 1.15731</strain>
    </source>
</reference>